<reference evidence="1" key="1">
    <citation type="journal article" date="2020" name="Nature">
        <title>Giant virus diversity and host interactions through global metagenomics.</title>
        <authorList>
            <person name="Schulz F."/>
            <person name="Roux S."/>
            <person name="Paez-Espino D."/>
            <person name="Jungbluth S."/>
            <person name="Walsh D.A."/>
            <person name="Denef V.J."/>
            <person name="McMahon K.D."/>
            <person name="Konstantinidis K.T."/>
            <person name="Eloe-Fadrosh E.A."/>
            <person name="Kyrpides N.C."/>
            <person name="Woyke T."/>
        </authorList>
    </citation>
    <scope>NUCLEOTIDE SEQUENCE</scope>
    <source>
        <strain evidence="1">GVMAG-M-3300023184-51</strain>
    </source>
</reference>
<proteinExistence type="predicted"/>
<accession>A0A6C0I7M5</accession>
<protein>
    <submittedName>
        <fullName evidence="1">Uncharacterized protein</fullName>
    </submittedName>
</protein>
<dbReference type="EMBL" id="MN740129">
    <property type="protein sequence ID" value="QHT88991.1"/>
    <property type="molecule type" value="Genomic_DNA"/>
</dbReference>
<organism evidence="1">
    <name type="scientific">viral metagenome</name>
    <dbReference type="NCBI Taxonomy" id="1070528"/>
    <lineage>
        <taxon>unclassified sequences</taxon>
        <taxon>metagenomes</taxon>
        <taxon>organismal metagenomes</taxon>
    </lineage>
</organism>
<evidence type="ECO:0000313" key="1">
    <source>
        <dbReference type="EMBL" id="QHT88991.1"/>
    </source>
</evidence>
<sequence length="127" mass="15235">MQLLDLYNIIDDLLDIRDAISIQICRLKRKKQLSEYYQTSQSETKTIHLNITTEKIDSPYSTKEYKCGCKINQYQSTQNNKKQIKVIEKQQYCFKHFHYYKTKRILETELTKINTELSSITKKENEI</sequence>
<name>A0A6C0I7M5_9ZZZZ</name>
<dbReference type="AlphaFoldDB" id="A0A6C0I7M5"/>